<feature type="domain" description="Type II secretion system protein GspF" evidence="7">
    <location>
        <begin position="100"/>
        <end position="219"/>
    </location>
</feature>
<dbReference type="EMBL" id="BAAAZW010000019">
    <property type="protein sequence ID" value="GAA3971740.1"/>
    <property type="molecule type" value="Genomic_DNA"/>
</dbReference>
<keyword evidence="2" id="KW-1003">Cell membrane</keyword>
<dbReference type="PANTHER" id="PTHR35007:SF4">
    <property type="entry name" value="CONSERVED TRANSMEMBRANE PROTEIN-RELATED"/>
    <property type="match status" value="1"/>
</dbReference>
<feature type="transmembrane region" description="Helical" evidence="6">
    <location>
        <begin position="48"/>
        <end position="77"/>
    </location>
</feature>
<evidence type="ECO:0000256" key="2">
    <source>
        <dbReference type="ARBA" id="ARBA00022475"/>
    </source>
</evidence>
<evidence type="ECO:0000313" key="9">
    <source>
        <dbReference type="Proteomes" id="UP001418444"/>
    </source>
</evidence>
<gene>
    <name evidence="8" type="ORF">GCM10022231_36540</name>
</gene>
<evidence type="ECO:0000256" key="5">
    <source>
        <dbReference type="ARBA" id="ARBA00023136"/>
    </source>
</evidence>
<evidence type="ECO:0000256" key="4">
    <source>
        <dbReference type="ARBA" id="ARBA00022989"/>
    </source>
</evidence>
<comment type="subcellular location">
    <subcellularLocation>
        <location evidence="1">Cell membrane</location>
        <topology evidence="1">Multi-pass membrane protein</topology>
    </subcellularLocation>
</comment>
<proteinExistence type="predicted"/>
<feature type="transmembrane region" description="Helical" evidence="6">
    <location>
        <begin position="206"/>
        <end position="224"/>
    </location>
</feature>
<dbReference type="RefSeq" id="WP_344786249.1">
    <property type="nucleotide sequence ID" value="NZ_BAAAZW010000019.1"/>
</dbReference>
<evidence type="ECO:0000313" key="8">
    <source>
        <dbReference type="EMBL" id="GAA3971740.1"/>
    </source>
</evidence>
<keyword evidence="9" id="KW-1185">Reference proteome</keyword>
<accession>A0ABP7PV21</accession>
<dbReference type="InterPro" id="IPR018076">
    <property type="entry name" value="T2SS_GspF_dom"/>
</dbReference>
<reference evidence="9" key="1">
    <citation type="journal article" date="2019" name="Int. J. Syst. Evol. Microbiol.">
        <title>The Global Catalogue of Microorganisms (GCM) 10K type strain sequencing project: providing services to taxonomists for standard genome sequencing and annotation.</title>
        <authorList>
            <consortium name="The Broad Institute Genomics Platform"/>
            <consortium name="The Broad Institute Genome Sequencing Center for Infectious Disease"/>
            <person name="Wu L."/>
            <person name="Ma J."/>
        </authorList>
    </citation>
    <scope>NUCLEOTIDE SEQUENCE [LARGE SCALE GENOMIC DNA]</scope>
    <source>
        <strain evidence="9">JCM 16923</strain>
    </source>
</reference>
<evidence type="ECO:0000259" key="7">
    <source>
        <dbReference type="Pfam" id="PF00482"/>
    </source>
</evidence>
<dbReference type="Proteomes" id="UP001418444">
    <property type="component" value="Unassembled WGS sequence"/>
</dbReference>
<feature type="transmembrane region" description="Helical" evidence="6">
    <location>
        <begin position="230"/>
        <end position="257"/>
    </location>
</feature>
<sequence length="266" mass="26983">MTAVVMSAAAAVCAALALLAWPSSTVVRRVQALSGEPGRGSRRLRGPALAVVAVPVIGALAGTGAGIAAGIVVATGISRRRRARERAEGEGRDAELCRALSVIAAEMSVGAPMVGACRAAADELGDESGLARELRRIAARVELGGHLGSESVPPGYPGLRRLSDAWSISVRHGLPMVALIESLRRDLVQRRDFIARTEAGLAGPRATALVLAGLPALGLGLGQLMGAGPIAVLLGTSLGSVLLVVGVALAAVGVRWADAIVARVTR</sequence>
<comment type="caution">
    <text evidence="8">The sequence shown here is derived from an EMBL/GenBank/DDBJ whole genome shotgun (WGS) entry which is preliminary data.</text>
</comment>
<keyword evidence="5 6" id="KW-0472">Membrane</keyword>
<keyword evidence="4 6" id="KW-1133">Transmembrane helix</keyword>
<dbReference type="Pfam" id="PF00482">
    <property type="entry name" value="T2SSF"/>
    <property type="match status" value="1"/>
</dbReference>
<protein>
    <submittedName>
        <fullName evidence="8">Type II secretion system F family protein</fullName>
    </submittedName>
</protein>
<name>A0ABP7PV21_9ACTN</name>
<evidence type="ECO:0000256" key="3">
    <source>
        <dbReference type="ARBA" id="ARBA00022692"/>
    </source>
</evidence>
<dbReference type="PANTHER" id="PTHR35007">
    <property type="entry name" value="INTEGRAL MEMBRANE PROTEIN-RELATED"/>
    <property type="match status" value="1"/>
</dbReference>
<evidence type="ECO:0000256" key="1">
    <source>
        <dbReference type="ARBA" id="ARBA00004651"/>
    </source>
</evidence>
<evidence type="ECO:0000256" key="6">
    <source>
        <dbReference type="SAM" id="Phobius"/>
    </source>
</evidence>
<organism evidence="8 9">
    <name type="scientific">Gordonia caeni</name>
    <dbReference type="NCBI Taxonomy" id="1007097"/>
    <lineage>
        <taxon>Bacteria</taxon>
        <taxon>Bacillati</taxon>
        <taxon>Actinomycetota</taxon>
        <taxon>Actinomycetes</taxon>
        <taxon>Mycobacteriales</taxon>
        <taxon>Gordoniaceae</taxon>
        <taxon>Gordonia</taxon>
    </lineage>
</organism>
<keyword evidence="3 6" id="KW-0812">Transmembrane</keyword>